<sequence>MTVNIILEITEKEAVVTYFKVVLRHFPRGPEEKDENISQDRWYPDRELISKPREAFPVEPAFSTVLVLAALGSVIAQYHVYENGEGQQNVGYDSPLSPTGSFTGATYGGGGEGFEVYPTVNYVRSQTTSYGEPVRNSYYWAGDHSGGIYDGGFGNEYGHHPQRVKIQVYRGPTLKSDYSHHATWGYYVVQPSDSQKENSYAY</sequence>
<evidence type="ECO:0000313" key="2">
    <source>
        <dbReference type="Proteomes" id="UP000235965"/>
    </source>
</evidence>
<keyword evidence="2" id="KW-1185">Reference proteome</keyword>
<dbReference type="InParanoid" id="A0A2J7QPH9"/>
<gene>
    <name evidence="1" type="ORF">B7P43_G10871</name>
</gene>
<evidence type="ECO:0000313" key="1">
    <source>
        <dbReference type="EMBL" id="PNF30497.1"/>
    </source>
</evidence>
<name>A0A2J7QPH9_9NEOP</name>
<dbReference type="AlphaFoldDB" id="A0A2J7QPH9"/>
<accession>A0A2J7QPH9</accession>
<protein>
    <submittedName>
        <fullName evidence="1">Uncharacterized protein</fullName>
    </submittedName>
</protein>
<proteinExistence type="predicted"/>
<comment type="caution">
    <text evidence="1">The sequence shown here is derived from an EMBL/GenBank/DDBJ whole genome shotgun (WGS) entry which is preliminary data.</text>
</comment>
<dbReference type="EMBL" id="NEVH01012089">
    <property type="protein sequence ID" value="PNF30497.1"/>
    <property type="molecule type" value="Genomic_DNA"/>
</dbReference>
<organism evidence="1 2">
    <name type="scientific">Cryptotermes secundus</name>
    <dbReference type="NCBI Taxonomy" id="105785"/>
    <lineage>
        <taxon>Eukaryota</taxon>
        <taxon>Metazoa</taxon>
        <taxon>Ecdysozoa</taxon>
        <taxon>Arthropoda</taxon>
        <taxon>Hexapoda</taxon>
        <taxon>Insecta</taxon>
        <taxon>Pterygota</taxon>
        <taxon>Neoptera</taxon>
        <taxon>Polyneoptera</taxon>
        <taxon>Dictyoptera</taxon>
        <taxon>Blattodea</taxon>
        <taxon>Blattoidea</taxon>
        <taxon>Termitoidae</taxon>
        <taxon>Kalotermitidae</taxon>
        <taxon>Cryptotermitinae</taxon>
        <taxon>Cryptotermes</taxon>
    </lineage>
</organism>
<dbReference type="Proteomes" id="UP000235965">
    <property type="component" value="Unassembled WGS sequence"/>
</dbReference>
<reference evidence="1 2" key="1">
    <citation type="submission" date="2017-12" db="EMBL/GenBank/DDBJ databases">
        <title>Hemimetabolous genomes reveal molecular basis of termite eusociality.</title>
        <authorList>
            <person name="Harrison M.C."/>
            <person name="Jongepier E."/>
            <person name="Robertson H.M."/>
            <person name="Arning N."/>
            <person name="Bitard-Feildel T."/>
            <person name="Chao H."/>
            <person name="Childers C.P."/>
            <person name="Dinh H."/>
            <person name="Doddapaneni H."/>
            <person name="Dugan S."/>
            <person name="Gowin J."/>
            <person name="Greiner C."/>
            <person name="Han Y."/>
            <person name="Hu H."/>
            <person name="Hughes D.S.T."/>
            <person name="Huylmans A.-K."/>
            <person name="Kemena C."/>
            <person name="Kremer L.P.M."/>
            <person name="Lee S.L."/>
            <person name="Lopez-Ezquerra A."/>
            <person name="Mallet L."/>
            <person name="Monroy-Kuhn J.M."/>
            <person name="Moser A."/>
            <person name="Murali S.C."/>
            <person name="Muzny D.M."/>
            <person name="Otani S."/>
            <person name="Piulachs M.-D."/>
            <person name="Poelchau M."/>
            <person name="Qu J."/>
            <person name="Schaub F."/>
            <person name="Wada-Katsumata A."/>
            <person name="Worley K.C."/>
            <person name="Xie Q."/>
            <person name="Ylla G."/>
            <person name="Poulsen M."/>
            <person name="Gibbs R.A."/>
            <person name="Schal C."/>
            <person name="Richards S."/>
            <person name="Belles X."/>
            <person name="Korb J."/>
            <person name="Bornberg-Bauer E."/>
        </authorList>
    </citation>
    <scope>NUCLEOTIDE SEQUENCE [LARGE SCALE GENOMIC DNA]</scope>
    <source>
        <tissue evidence="1">Whole body</tissue>
    </source>
</reference>